<evidence type="ECO:0000313" key="2">
    <source>
        <dbReference type="EMBL" id="GGB71814.1"/>
    </source>
</evidence>
<dbReference type="Pfam" id="PF00027">
    <property type="entry name" value="cNMP_binding"/>
    <property type="match status" value="1"/>
</dbReference>
<evidence type="ECO:0000313" key="3">
    <source>
        <dbReference type="Proteomes" id="UP000628079"/>
    </source>
</evidence>
<dbReference type="Gene3D" id="2.60.120.10">
    <property type="entry name" value="Jelly Rolls"/>
    <property type="match status" value="1"/>
</dbReference>
<dbReference type="PROSITE" id="PS00889">
    <property type="entry name" value="CNMP_BINDING_2"/>
    <property type="match status" value="1"/>
</dbReference>
<dbReference type="SUPFAM" id="SSF51206">
    <property type="entry name" value="cAMP-binding domain-like"/>
    <property type="match status" value="1"/>
</dbReference>
<dbReference type="InterPro" id="IPR018488">
    <property type="entry name" value="cNMP-bd_CS"/>
</dbReference>
<organism evidence="2 3">
    <name type="scientific">Knoellia flava</name>
    <dbReference type="NCBI Taxonomy" id="913969"/>
    <lineage>
        <taxon>Bacteria</taxon>
        <taxon>Bacillati</taxon>
        <taxon>Actinomycetota</taxon>
        <taxon>Actinomycetes</taxon>
        <taxon>Micrococcales</taxon>
        <taxon>Intrasporangiaceae</taxon>
        <taxon>Knoellia</taxon>
    </lineage>
</organism>
<gene>
    <name evidence="2" type="ORF">GCM10011314_09040</name>
</gene>
<dbReference type="InterPro" id="IPR000595">
    <property type="entry name" value="cNMP-bd_dom"/>
</dbReference>
<dbReference type="Proteomes" id="UP000628079">
    <property type="component" value="Unassembled WGS sequence"/>
</dbReference>
<sequence>MRLEGAVTSVSWIPSESVTGSVYRVPFEVGFAHYDAPPPDHLDDVDSLLAADRARFCNRLSAWIEVEDGRVVDHGHDGSGAIGSTTVRLGPKDLTFAAMALPDRRRAEPIGDTAVRFEQTAGGRTGVPAPRRVSHPPYLQYLAPTAWTTLALTLHADGRREMELVGASPFPRHWVYDAEGRLTSKSATIDYPRWSTEAFGRHTPWGDTDSPAFVSEVESALERELSVRIMRSGTTPQSRRLEAGERLTTQGEAADELYLLLDGMLAVDVDGETLAEIGPGAVLGERAVLESGRRTASLTALTACRVAVAARDAIDVDALRELSAGHRREDAPPEG</sequence>
<dbReference type="EMBL" id="BMEA01000001">
    <property type="protein sequence ID" value="GGB71814.1"/>
    <property type="molecule type" value="Genomic_DNA"/>
</dbReference>
<proteinExistence type="predicted"/>
<dbReference type="RefSeq" id="WP_052117459.1">
    <property type="nucleotide sequence ID" value="NZ_BMEA01000001.1"/>
</dbReference>
<dbReference type="AlphaFoldDB" id="A0A8H9KPQ3"/>
<name>A0A8H9KPQ3_9MICO</name>
<protein>
    <recommendedName>
        <fullName evidence="1">Cyclic nucleotide-binding domain-containing protein</fullName>
    </recommendedName>
</protein>
<comment type="caution">
    <text evidence="2">The sequence shown here is derived from an EMBL/GenBank/DDBJ whole genome shotgun (WGS) entry which is preliminary data.</text>
</comment>
<feature type="domain" description="Cyclic nucleotide-binding" evidence="1">
    <location>
        <begin position="217"/>
        <end position="314"/>
    </location>
</feature>
<reference evidence="2" key="2">
    <citation type="submission" date="2020-09" db="EMBL/GenBank/DDBJ databases">
        <authorList>
            <person name="Sun Q."/>
            <person name="Zhou Y."/>
        </authorList>
    </citation>
    <scope>NUCLEOTIDE SEQUENCE</scope>
    <source>
        <strain evidence="2">CGMCC 1.10749</strain>
    </source>
</reference>
<dbReference type="InterPro" id="IPR014710">
    <property type="entry name" value="RmlC-like_jellyroll"/>
</dbReference>
<dbReference type="InterPro" id="IPR018490">
    <property type="entry name" value="cNMP-bd_dom_sf"/>
</dbReference>
<accession>A0A8H9KPQ3</accession>
<dbReference type="CDD" id="cd00038">
    <property type="entry name" value="CAP_ED"/>
    <property type="match status" value="1"/>
</dbReference>
<evidence type="ECO:0000259" key="1">
    <source>
        <dbReference type="PROSITE" id="PS50042"/>
    </source>
</evidence>
<dbReference type="SMART" id="SM00100">
    <property type="entry name" value="cNMP"/>
    <property type="match status" value="1"/>
</dbReference>
<reference evidence="2" key="1">
    <citation type="journal article" date="2014" name="Int. J. Syst. Evol. Microbiol.">
        <title>Complete genome sequence of Corynebacterium casei LMG S-19264T (=DSM 44701T), isolated from a smear-ripened cheese.</title>
        <authorList>
            <consortium name="US DOE Joint Genome Institute (JGI-PGF)"/>
            <person name="Walter F."/>
            <person name="Albersmeier A."/>
            <person name="Kalinowski J."/>
            <person name="Ruckert C."/>
        </authorList>
    </citation>
    <scope>NUCLEOTIDE SEQUENCE</scope>
    <source>
        <strain evidence="2">CGMCC 1.10749</strain>
    </source>
</reference>
<dbReference type="PROSITE" id="PS50042">
    <property type="entry name" value="CNMP_BINDING_3"/>
    <property type="match status" value="1"/>
</dbReference>